<name>A0A1S8LDD8_9CLOT</name>
<reference evidence="1 2" key="1">
    <citation type="submission" date="2022-04" db="EMBL/GenBank/DDBJ databases">
        <title>Genome sequence of C. roseum typestrain.</title>
        <authorList>
            <person name="Poehlein A."/>
            <person name="Schoch T."/>
            <person name="Duerre P."/>
            <person name="Daniel R."/>
        </authorList>
    </citation>
    <scope>NUCLEOTIDE SEQUENCE [LARGE SCALE GENOMIC DNA]</scope>
    <source>
        <strain evidence="1 2">DSM 7320</strain>
    </source>
</reference>
<evidence type="ECO:0000313" key="2">
    <source>
        <dbReference type="Proteomes" id="UP000190951"/>
    </source>
</evidence>
<organism evidence="1 2">
    <name type="scientific">Clostridium felsineum</name>
    <dbReference type="NCBI Taxonomy" id="36839"/>
    <lineage>
        <taxon>Bacteria</taxon>
        <taxon>Bacillati</taxon>
        <taxon>Bacillota</taxon>
        <taxon>Clostridia</taxon>
        <taxon>Eubacteriales</taxon>
        <taxon>Clostridiaceae</taxon>
        <taxon>Clostridium</taxon>
    </lineage>
</organism>
<dbReference type="Pfam" id="PF13780">
    <property type="entry name" value="DUF4176"/>
    <property type="match status" value="1"/>
</dbReference>
<dbReference type="KEGG" id="crw:CROST_001610"/>
<proteinExistence type="predicted"/>
<dbReference type="RefSeq" id="WP_077836136.1">
    <property type="nucleotide sequence ID" value="NZ_CP096983.1"/>
</dbReference>
<keyword evidence="2" id="KW-1185">Reference proteome</keyword>
<gene>
    <name evidence="1" type="ORF">CROST_001610</name>
</gene>
<protein>
    <submittedName>
        <fullName evidence="1">Uncharacterized protein</fullName>
    </submittedName>
</protein>
<sequence>MMEEKGFLPLGSIVILKGAVKKLMIVSRANVLNNKYFDYGAILYPEGMVDENVAYFNGKDIVKVVSEAYTDDDDDLMVEQLVQAKEEYLASNAEEIEKNVSAPETAPTAAADFDDDPFAAVRDMEDEDE</sequence>
<dbReference type="InterPro" id="IPR025233">
    <property type="entry name" value="DUF4176"/>
</dbReference>
<dbReference type="STRING" id="84029.CROST_00960"/>
<dbReference type="AlphaFoldDB" id="A0A1S8LDD8"/>
<accession>A0A1S8LDD8</accession>
<dbReference type="EMBL" id="CP096983">
    <property type="protein sequence ID" value="URZ09490.1"/>
    <property type="molecule type" value="Genomic_DNA"/>
</dbReference>
<evidence type="ECO:0000313" key="1">
    <source>
        <dbReference type="EMBL" id="URZ09490.1"/>
    </source>
</evidence>
<dbReference type="Proteomes" id="UP000190951">
    <property type="component" value="Chromosome"/>
</dbReference>